<organism evidence="1 2">
    <name type="scientific">Paenibacillus mesotrionivorans</name>
    <dbReference type="NCBI Taxonomy" id="3160968"/>
    <lineage>
        <taxon>Bacteria</taxon>
        <taxon>Bacillati</taxon>
        <taxon>Bacillota</taxon>
        <taxon>Bacilli</taxon>
        <taxon>Bacillales</taxon>
        <taxon>Paenibacillaceae</taxon>
        <taxon>Paenibacillus</taxon>
    </lineage>
</organism>
<gene>
    <name evidence="1" type="ORF">ACI1P1_19710</name>
</gene>
<comment type="caution">
    <text evidence="1">The sequence shown here is derived from an EMBL/GenBank/DDBJ whole genome shotgun (WGS) entry which is preliminary data.</text>
</comment>
<protein>
    <submittedName>
        <fullName evidence="1">Uncharacterized protein</fullName>
    </submittedName>
</protein>
<evidence type="ECO:0000313" key="1">
    <source>
        <dbReference type="EMBL" id="MFM9330530.1"/>
    </source>
</evidence>
<reference evidence="1" key="1">
    <citation type="submission" date="2024-12" db="EMBL/GenBank/DDBJ databases">
        <authorList>
            <person name="Wu N."/>
        </authorList>
    </citation>
    <scope>NUCLEOTIDE SEQUENCE</scope>
    <source>
        <strain evidence="1">P15</strain>
    </source>
</reference>
<sequence length="246" mass="27575">MKQYRQLGSLTIPLLFLLSLLITALIFFWIGLQASFSGYWGVSLSGFILSEAAAFFYVNQVVQNRRRTRQVPALLLPFTIIAGYAILLLIYIVLFWGIFKVSFVSYLLVHGITTILLAAALIVANSYKRYTEDQDTTNTGSASVIAQIRQSLQALHMEAAAWSSVKGDPLLRLLEQASEKARFSDPVTHASLISIEENLLWQIRELEKCLHLWRKGDSGNGELARQLLDDIMGGLAKRNSRLLSLK</sequence>
<keyword evidence="2" id="KW-1185">Reference proteome</keyword>
<proteinExistence type="predicted"/>
<dbReference type="EMBL" id="JBJURJ010000013">
    <property type="protein sequence ID" value="MFM9330530.1"/>
    <property type="molecule type" value="Genomic_DNA"/>
</dbReference>
<name>A0ACC7P291_9BACL</name>
<accession>A0ACC7P291</accession>
<evidence type="ECO:0000313" key="2">
    <source>
        <dbReference type="Proteomes" id="UP001631969"/>
    </source>
</evidence>
<dbReference type="Proteomes" id="UP001631969">
    <property type="component" value="Unassembled WGS sequence"/>
</dbReference>